<proteinExistence type="inferred from homology"/>
<dbReference type="InterPro" id="IPR012675">
    <property type="entry name" value="Beta-grasp_dom_sf"/>
</dbReference>
<accession>A0ABQ2VAH4</accession>
<comment type="caution">
    <text evidence="8">The sequence shown here is derived from an EMBL/GenBank/DDBJ whole genome shotgun (WGS) entry which is preliminary data.</text>
</comment>
<dbReference type="SUPFAM" id="SSF54292">
    <property type="entry name" value="2Fe-2S ferredoxin-like"/>
    <property type="match status" value="1"/>
</dbReference>
<dbReference type="Proteomes" id="UP000649573">
    <property type="component" value="Unassembled WGS sequence"/>
</dbReference>
<dbReference type="PROSITE" id="PS51085">
    <property type="entry name" value="2FE2S_FER_2"/>
    <property type="match status" value="1"/>
</dbReference>
<dbReference type="InterPro" id="IPR001041">
    <property type="entry name" value="2Fe-2S_ferredoxin-type"/>
</dbReference>
<dbReference type="InterPro" id="IPR036010">
    <property type="entry name" value="2Fe-2S_ferredoxin-like_sf"/>
</dbReference>
<feature type="domain" description="2Fe-2S ferredoxin-type" evidence="7">
    <location>
        <begin position="2"/>
        <end position="106"/>
    </location>
</feature>
<evidence type="ECO:0000256" key="5">
    <source>
        <dbReference type="ARBA" id="ARBA00023014"/>
    </source>
</evidence>
<evidence type="ECO:0000313" key="8">
    <source>
        <dbReference type="EMBL" id="GGU72504.1"/>
    </source>
</evidence>
<evidence type="ECO:0000256" key="4">
    <source>
        <dbReference type="ARBA" id="ARBA00023004"/>
    </source>
</evidence>
<keyword evidence="3" id="KW-0479">Metal-binding</keyword>
<evidence type="ECO:0000256" key="6">
    <source>
        <dbReference type="ARBA" id="ARBA00034078"/>
    </source>
</evidence>
<keyword evidence="4" id="KW-0408">Iron</keyword>
<keyword evidence="5" id="KW-0411">Iron-sulfur</keyword>
<evidence type="ECO:0000256" key="2">
    <source>
        <dbReference type="ARBA" id="ARBA00022714"/>
    </source>
</evidence>
<dbReference type="InterPro" id="IPR001055">
    <property type="entry name" value="Adrenodoxin-like"/>
</dbReference>
<dbReference type="CDD" id="cd00207">
    <property type="entry name" value="fer2"/>
    <property type="match status" value="1"/>
</dbReference>
<dbReference type="RefSeq" id="WP_189258538.1">
    <property type="nucleotide sequence ID" value="NZ_BMRE01000051.1"/>
</dbReference>
<reference evidence="9" key="1">
    <citation type="journal article" date="2019" name="Int. J. Syst. Evol. Microbiol.">
        <title>The Global Catalogue of Microorganisms (GCM) 10K type strain sequencing project: providing services to taxonomists for standard genome sequencing and annotation.</title>
        <authorList>
            <consortium name="The Broad Institute Genomics Platform"/>
            <consortium name="The Broad Institute Genome Sequencing Center for Infectious Disease"/>
            <person name="Wu L."/>
            <person name="Ma J."/>
        </authorList>
    </citation>
    <scope>NUCLEOTIDE SEQUENCE [LARGE SCALE GENOMIC DNA]</scope>
    <source>
        <strain evidence="9">JCM 3296</strain>
    </source>
</reference>
<comment type="cofactor">
    <cofactor evidence="6">
        <name>[2Fe-2S] cluster</name>
        <dbReference type="ChEBI" id="CHEBI:190135"/>
    </cofactor>
</comment>
<dbReference type="Pfam" id="PF00111">
    <property type="entry name" value="Fer2"/>
    <property type="match status" value="1"/>
</dbReference>
<organism evidence="8 9">
    <name type="scientific">Lentzea flava</name>
    <dbReference type="NCBI Taxonomy" id="103732"/>
    <lineage>
        <taxon>Bacteria</taxon>
        <taxon>Bacillati</taxon>
        <taxon>Actinomycetota</taxon>
        <taxon>Actinomycetes</taxon>
        <taxon>Pseudonocardiales</taxon>
        <taxon>Pseudonocardiaceae</taxon>
        <taxon>Lentzea</taxon>
    </lineage>
</organism>
<evidence type="ECO:0000313" key="9">
    <source>
        <dbReference type="Proteomes" id="UP000649573"/>
    </source>
</evidence>
<comment type="similarity">
    <text evidence="1">Belongs to the adrenodoxin/putidaredoxin family.</text>
</comment>
<keyword evidence="9" id="KW-1185">Reference proteome</keyword>
<name>A0ABQ2VAH4_9PSEU</name>
<dbReference type="PANTHER" id="PTHR23426:SF65">
    <property type="entry name" value="FERREDOXIN-2, MITOCHONDRIAL"/>
    <property type="match status" value="1"/>
</dbReference>
<dbReference type="Gene3D" id="3.10.20.30">
    <property type="match status" value="1"/>
</dbReference>
<protein>
    <submittedName>
        <fullName evidence="8">Ferredoxin</fullName>
    </submittedName>
</protein>
<evidence type="ECO:0000256" key="1">
    <source>
        <dbReference type="ARBA" id="ARBA00010914"/>
    </source>
</evidence>
<evidence type="ECO:0000259" key="7">
    <source>
        <dbReference type="PROSITE" id="PS51085"/>
    </source>
</evidence>
<sequence>MPKITYTQPDGVQSVVDVNEGDSVMRGAVLNGVPGIVAQCGGGASCGTCHVYVDKDNTKPLPEMHPVEDELLHCTSSPRQDNSRLSCQLPVSAELDGLVVHVPETQI</sequence>
<gene>
    <name evidence="8" type="primary">fdx</name>
    <name evidence="8" type="ORF">GCM10010178_75180</name>
</gene>
<evidence type="ECO:0000256" key="3">
    <source>
        <dbReference type="ARBA" id="ARBA00022723"/>
    </source>
</evidence>
<dbReference type="EMBL" id="BMRE01000051">
    <property type="protein sequence ID" value="GGU72504.1"/>
    <property type="molecule type" value="Genomic_DNA"/>
</dbReference>
<dbReference type="PANTHER" id="PTHR23426">
    <property type="entry name" value="FERREDOXIN/ADRENODOXIN"/>
    <property type="match status" value="1"/>
</dbReference>
<keyword evidence="2" id="KW-0001">2Fe-2S</keyword>